<feature type="transmembrane region" description="Helical" evidence="2">
    <location>
        <begin position="481"/>
        <end position="502"/>
    </location>
</feature>
<feature type="transmembrane region" description="Helical" evidence="2">
    <location>
        <begin position="400"/>
        <end position="421"/>
    </location>
</feature>
<dbReference type="STRING" id="595434.RISK_004411"/>
<feature type="compositionally biased region" description="Polar residues" evidence="1">
    <location>
        <begin position="50"/>
        <end position="68"/>
    </location>
</feature>
<feature type="transmembrane region" description="Helical" evidence="2">
    <location>
        <begin position="1588"/>
        <end position="1605"/>
    </location>
</feature>
<proteinExistence type="predicted"/>
<feature type="transmembrane region" description="Helical" evidence="2">
    <location>
        <begin position="1212"/>
        <end position="1234"/>
    </location>
</feature>
<keyword evidence="4" id="KW-1185">Reference proteome</keyword>
<feature type="transmembrane region" description="Helical" evidence="2">
    <location>
        <begin position="1903"/>
        <end position="1923"/>
    </location>
</feature>
<keyword evidence="2" id="KW-0472">Membrane</keyword>
<feature type="transmembrane region" description="Helical" evidence="2">
    <location>
        <begin position="841"/>
        <end position="861"/>
    </location>
</feature>
<feature type="transmembrane region" description="Helical" evidence="2">
    <location>
        <begin position="508"/>
        <end position="526"/>
    </location>
</feature>
<feature type="transmembrane region" description="Helical" evidence="2">
    <location>
        <begin position="1531"/>
        <end position="1553"/>
    </location>
</feature>
<feature type="transmembrane region" description="Helical" evidence="2">
    <location>
        <begin position="266"/>
        <end position="286"/>
    </location>
</feature>
<feature type="transmembrane region" description="Helical" evidence="2">
    <location>
        <begin position="1649"/>
        <end position="1671"/>
    </location>
</feature>
<dbReference type="Proteomes" id="UP000036367">
    <property type="component" value="Unassembled WGS sequence"/>
</dbReference>
<feature type="transmembrane region" description="Helical" evidence="2">
    <location>
        <begin position="1078"/>
        <end position="1097"/>
    </location>
</feature>
<comment type="caution">
    <text evidence="3">The sequence shown here is derived from an EMBL/GenBank/DDBJ whole genome shotgun (WGS) entry which is preliminary data.</text>
</comment>
<feature type="transmembrane region" description="Helical" evidence="2">
    <location>
        <begin position="1806"/>
        <end position="1826"/>
    </location>
</feature>
<feature type="transmembrane region" description="Helical" evidence="2">
    <location>
        <begin position="1499"/>
        <end position="1519"/>
    </location>
</feature>
<name>A0A0J1EDB2_RHOIS</name>
<feature type="transmembrane region" description="Helical" evidence="2">
    <location>
        <begin position="1295"/>
        <end position="1314"/>
    </location>
</feature>
<feature type="transmembrane region" description="Helical" evidence="2">
    <location>
        <begin position="1435"/>
        <end position="1454"/>
    </location>
</feature>
<feature type="transmembrane region" description="Helical" evidence="2">
    <location>
        <begin position="1984"/>
        <end position="2004"/>
    </location>
</feature>
<feature type="transmembrane region" description="Helical" evidence="2">
    <location>
        <begin position="1691"/>
        <end position="1708"/>
    </location>
</feature>
<accession>A0A0J1EDB2</accession>
<feature type="transmembrane region" description="Helical" evidence="2">
    <location>
        <begin position="1728"/>
        <end position="1754"/>
    </location>
</feature>
<evidence type="ECO:0000313" key="3">
    <source>
        <dbReference type="EMBL" id="KLU03514.1"/>
    </source>
</evidence>
<evidence type="ECO:0000256" key="1">
    <source>
        <dbReference type="SAM" id="MobiDB-lite"/>
    </source>
</evidence>
<feature type="transmembrane region" description="Helical" evidence="2">
    <location>
        <begin position="433"/>
        <end position="452"/>
    </location>
</feature>
<keyword evidence="2 3" id="KW-0812">Transmembrane</keyword>
<feature type="transmembrane region" description="Helical" evidence="2">
    <location>
        <begin position="1469"/>
        <end position="1492"/>
    </location>
</feature>
<feature type="transmembrane region" description="Helical" evidence="2">
    <location>
        <begin position="1241"/>
        <end position="1261"/>
    </location>
</feature>
<feature type="transmembrane region" description="Helical" evidence="2">
    <location>
        <begin position="637"/>
        <end position="655"/>
    </location>
</feature>
<feature type="transmembrane region" description="Helical" evidence="2">
    <location>
        <begin position="1842"/>
        <end position="1861"/>
    </location>
</feature>
<feature type="transmembrane region" description="Helical" evidence="2">
    <location>
        <begin position="1565"/>
        <end position="1582"/>
    </location>
</feature>
<feature type="transmembrane region" description="Helical" evidence="2">
    <location>
        <begin position="1267"/>
        <end position="1288"/>
    </location>
</feature>
<feature type="transmembrane region" description="Helical" evidence="2">
    <location>
        <begin position="1775"/>
        <end position="1800"/>
    </location>
</feature>
<feature type="transmembrane region" description="Helical" evidence="2">
    <location>
        <begin position="957"/>
        <end position="975"/>
    </location>
</feature>
<feature type="transmembrane region" description="Helical" evidence="2">
    <location>
        <begin position="2009"/>
        <end position="2026"/>
    </location>
</feature>
<feature type="transmembrane region" description="Helical" evidence="2">
    <location>
        <begin position="923"/>
        <end position="945"/>
    </location>
</feature>
<feature type="transmembrane region" description="Helical" evidence="2">
    <location>
        <begin position="1381"/>
        <end position="1399"/>
    </location>
</feature>
<feature type="transmembrane region" description="Helical" evidence="2">
    <location>
        <begin position="778"/>
        <end position="799"/>
    </location>
</feature>
<feature type="transmembrane region" description="Helical" evidence="2">
    <location>
        <begin position="1109"/>
        <end position="1131"/>
    </location>
</feature>
<feature type="transmembrane region" description="Helical" evidence="2">
    <location>
        <begin position="746"/>
        <end position="766"/>
    </location>
</feature>
<feature type="transmembrane region" description="Helical" evidence="2">
    <location>
        <begin position="811"/>
        <end position="829"/>
    </location>
</feature>
<protein>
    <submittedName>
        <fullName evidence="3">Transmembrane protein</fullName>
    </submittedName>
</protein>
<feature type="transmembrane region" description="Helical" evidence="2">
    <location>
        <begin position="571"/>
        <end position="592"/>
    </location>
</feature>
<feature type="transmembrane region" description="Helical" evidence="2">
    <location>
        <begin position="1320"/>
        <end position="1339"/>
    </location>
</feature>
<feature type="transmembrane region" description="Helical" evidence="2">
    <location>
        <begin position="327"/>
        <end position="345"/>
    </location>
</feature>
<feature type="transmembrane region" description="Helical" evidence="2">
    <location>
        <begin position="1181"/>
        <end position="1200"/>
    </location>
</feature>
<dbReference type="EMBL" id="LECT01000036">
    <property type="protein sequence ID" value="KLU03514.1"/>
    <property type="molecule type" value="Genomic_DNA"/>
</dbReference>
<feature type="transmembrane region" description="Helical" evidence="2">
    <location>
        <begin position="1137"/>
        <end position="1154"/>
    </location>
</feature>
<dbReference type="OrthoDB" id="221142at2"/>
<gene>
    <name evidence="3" type="ORF">RISK_004411</name>
</gene>
<feature type="transmembrane region" description="Helical" evidence="2">
    <location>
        <begin position="1876"/>
        <end position="1896"/>
    </location>
</feature>
<evidence type="ECO:0000313" key="4">
    <source>
        <dbReference type="Proteomes" id="UP000036367"/>
    </source>
</evidence>
<organism evidence="3 4">
    <name type="scientific">Rhodopirellula islandica</name>
    <dbReference type="NCBI Taxonomy" id="595434"/>
    <lineage>
        <taxon>Bacteria</taxon>
        <taxon>Pseudomonadati</taxon>
        <taxon>Planctomycetota</taxon>
        <taxon>Planctomycetia</taxon>
        <taxon>Pirellulales</taxon>
        <taxon>Pirellulaceae</taxon>
        <taxon>Rhodopirellula</taxon>
    </lineage>
</organism>
<evidence type="ECO:0000256" key="2">
    <source>
        <dbReference type="SAM" id="Phobius"/>
    </source>
</evidence>
<dbReference type="RefSeq" id="WP_047815676.1">
    <property type="nucleotide sequence ID" value="NZ_LECT01000036.1"/>
</dbReference>
<feature type="transmembrane region" description="Helical" evidence="2">
    <location>
        <begin position="533"/>
        <end position="551"/>
    </location>
</feature>
<feature type="transmembrane region" description="Helical" evidence="2">
    <location>
        <begin position="662"/>
        <end position="681"/>
    </location>
</feature>
<feature type="transmembrane region" description="Helical" evidence="2">
    <location>
        <begin position="1625"/>
        <end position="1643"/>
    </location>
</feature>
<sequence>MMEVLFFIAIGWLIITMVGHLTWVVFATIFRLVFAPKTLYPSPPPRVETPETQRSTPQNQKSSTAFVDQPSASADLAAFSRMMDALTATGQVDAETAGRLKASAHDLALDSTPTNVEPVVEPILPATTAATPQPIADSLPPIAAKSIATSPTEPVAIEPVAIAPFVAEAVTAEAVYDPPVPSTPKRALSEVITSFLARNNIRWGELVAGLLVVVCSIGLVVSLWNTLTSAHRVVPSLIFMSADAAIFAAGLYTVRRWKLRHTSRAVLIIATLLVPLCVLAGMAAAGAGLDSVSLSEPTTLGTIVAGLAGCGWLLLQSSRSLVGRADALPMTASVIAPTLSLPLLPTAARMLGSHAGFAILVPAICVAAALLWPQRQRRTHLNSHGRGPSLGGPRHWKNRWLSLGIASSAMASVLVYAAFLFSNLENEFAVQTAWIQIAIASIPFWIAIASSCHSDMLKFRVDAVPATGGSRKRGWMANSNLIATVLTVLSMAAVLAILPASLRRLDWMWMHAVVAAASWGAASITLRQLSRLIGTTLPLGIAAMLSSPVWMGDMNWGDLPMWRLVLGGEPMVTSLAIAALLGGAGFALDQFATGKSWARNQVTASWLAACGWGALAFVQALVLSVAPVAWLGQVPPMLVDVVLGLSALGCILGSFKDSRASLATPVILVAFWTSVLGFFTWTDGRLQTDFTLTPWIGLAVTMSLMTAALLAKHLLHRQSNVNEQHLSTEPPNSLSRASKVSLRRHALSAGVTACLSAAALGGIGLLSLSSNEITAPGWWSASGQLWLLVTALFGVAILLRERSWLQTSMGLSAITVATTLTASLGVMTWHSESWLGGIATWWVAAIFAATSAIWMLIRMVAPLRSWFPDRKLNWAQLPDGLFAMLATGTLIFTVARQYAAIVAAPLEAIAQWPTNEWIAAANFAWFESAACLGLIAGTAALFVLSRRHAEDSLWSENGWQDWFLGLLGAASLYLASQLSLAWTNSASACLVITTTLACAFLLTWKFRSQAMLSPWLPLGSGSLASSHPNPLTAFLLPSTSERSVIHAMLAGLVAAGSIVLLATGWFAPLSNNLSPDRFSTLAVTSWWVIASVGLLSSKADSKREANSHSLLSSTLLPLAIGVATPAIATRVPFANEPLVWTQMSVLGSLAWWLLHRLVRSTLGSPADGPPRSTAGPYFSRCWILTVGLASCIGAGLAAYSSTGTMLQPPSSLWTLPVGGLVSVIAAAIALRCVVTPARDAWPFAISLLSGHATVFIVWMQWVQPESALVVLSGLWLAASIGSAVLHWIRNIPLHAWHLTSLTFLMAWVALFDNHTAPWELSFLAVLGLSVAGLLCTRLGRVNTSDDDSKNNVISDHRPAWQSIGSVTSLAGWDWRFILPRMLGWMTVGVGGFLLWNTVLDPVVAVAKFDPTSIWLAWMALWVIVWRSVRNDRSAPLADIETACAMVPIAAFGWIESHLALPNSAFADSGWIGVTSGTLTLASLGLVAASAWLRPSGRTVWFVSVVLSCIAVSEVALWIGSQTGLTTNEGLAVTHLVVSAALVAWTFGTSLLGHARLRLANSLEQVTLLWAGLSSLLACWLVLDHTHEPWPRVCILATGVLAWVFFELSERNLANNAAITSRRRHITVAIALWSIALMALLTGLPLQHPALIAVMRLLIAGVLMVAVLLLAIPKLLKGPFLDRWSEALTRGGLISGIVAIGSLVIMLALESAVRMPVVGIPGISMPVVIAVAITLGGLAAMAGALAILTGPNTGLPNSRLSNSLLSVQLNDSQRKWLLYIAQGVAATTWLHLFLCRTGIAFMGLRQVWPYVVMVIAFASVGLTQWAMRRDDKVLADVMRRTSMFLPMIPVVGFWLSGSYAVVTQSESWSWTFFRGTTSYQGLLLVGAIYYGMMSLLWKNGLPRIATVVLANAALWVTLTQVPGWDFITHPQAWLIPPAACVLLVAHLQRERLEAAMGSAIRYACTLVIYLSSTADMLLSEIGRSLWGPVILVLLALAGMALGVVLRVKPFLYLGTIFVFLGVTSMVWHSTQAIDAVWPWWAFGITTGLLLLTGLAMIEKHRPRLNQWANQLASWES</sequence>
<keyword evidence="2" id="KW-1133">Transmembrane helix</keyword>
<reference evidence="3" key="1">
    <citation type="submission" date="2015-05" db="EMBL/GenBank/DDBJ databases">
        <title>Permanent draft genome of Rhodopirellula islandicus K833.</title>
        <authorList>
            <person name="Kizina J."/>
            <person name="Richter M."/>
            <person name="Glockner F.O."/>
            <person name="Harder J."/>
        </authorList>
    </citation>
    <scope>NUCLEOTIDE SEQUENCE [LARGE SCALE GENOMIC DNA]</scope>
    <source>
        <strain evidence="3">K833</strain>
    </source>
</reference>
<feature type="transmembrane region" description="Helical" evidence="2">
    <location>
        <begin position="2038"/>
        <end position="2056"/>
    </location>
</feature>
<feature type="transmembrane region" description="Helical" evidence="2">
    <location>
        <begin position="981"/>
        <end position="1004"/>
    </location>
</feature>
<feature type="transmembrane region" description="Helical" evidence="2">
    <location>
        <begin position="1411"/>
        <end position="1428"/>
    </location>
</feature>
<feature type="transmembrane region" description="Helical" evidence="2">
    <location>
        <begin position="6"/>
        <end position="34"/>
    </location>
</feature>
<feature type="transmembrane region" description="Helical" evidence="2">
    <location>
        <begin position="1044"/>
        <end position="1066"/>
    </location>
</feature>
<dbReference type="PATRIC" id="fig|595434.4.peg.4186"/>
<feature type="region of interest" description="Disordered" evidence="1">
    <location>
        <begin position="41"/>
        <end position="68"/>
    </location>
</feature>
<feature type="transmembrane region" description="Helical" evidence="2">
    <location>
        <begin position="233"/>
        <end position="254"/>
    </location>
</feature>
<feature type="transmembrane region" description="Helical" evidence="2">
    <location>
        <begin position="206"/>
        <end position="227"/>
    </location>
</feature>
<feature type="transmembrane region" description="Helical" evidence="2">
    <location>
        <begin position="351"/>
        <end position="372"/>
    </location>
</feature>
<feature type="transmembrane region" description="Helical" evidence="2">
    <location>
        <begin position="881"/>
        <end position="903"/>
    </location>
</feature>
<feature type="transmembrane region" description="Helical" evidence="2">
    <location>
        <begin position="298"/>
        <end position="315"/>
    </location>
</feature>
<feature type="transmembrane region" description="Helical" evidence="2">
    <location>
        <begin position="604"/>
        <end position="631"/>
    </location>
</feature>
<feature type="transmembrane region" description="Helical" evidence="2">
    <location>
        <begin position="693"/>
        <end position="711"/>
    </location>
</feature>